<dbReference type="InterPro" id="IPR008983">
    <property type="entry name" value="Tumour_necrosis_fac-like_dom"/>
</dbReference>
<evidence type="ECO:0000256" key="4">
    <source>
        <dbReference type="ARBA" id="ARBA00023119"/>
    </source>
</evidence>
<reference evidence="8" key="1">
    <citation type="thesis" date="2020" institute="ProQuest LLC" country="789 East Eisenhower Parkway, Ann Arbor, MI, USA">
        <title>Comparative Genomics and Chromosome Evolution.</title>
        <authorList>
            <person name="Mudd A.B."/>
        </authorList>
    </citation>
    <scope>NUCLEOTIDE SEQUENCE</scope>
    <source>
        <strain evidence="8">HN-11 Male</strain>
        <tissue evidence="8">Kidney and liver</tissue>
    </source>
</reference>
<feature type="domain" description="C1q" evidence="7">
    <location>
        <begin position="177"/>
        <end position="310"/>
    </location>
</feature>
<dbReference type="OrthoDB" id="6154955at2759"/>
<dbReference type="PROSITE" id="PS50871">
    <property type="entry name" value="C1Q"/>
    <property type="match status" value="1"/>
</dbReference>
<comment type="caution">
    <text evidence="8">The sequence shown here is derived from an EMBL/GenBank/DDBJ whole genome shotgun (WGS) entry which is preliminary data.</text>
</comment>
<evidence type="ECO:0000313" key="8">
    <source>
        <dbReference type="EMBL" id="KAG9466309.1"/>
    </source>
</evidence>
<dbReference type="Gene3D" id="2.60.120.40">
    <property type="match status" value="1"/>
</dbReference>
<dbReference type="Proteomes" id="UP000770717">
    <property type="component" value="Unassembled WGS sequence"/>
</dbReference>
<dbReference type="SMART" id="SM00110">
    <property type="entry name" value="C1Q"/>
    <property type="match status" value="1"/>
</dbReference>
<dbReference type="InterPro" id="IPR008160">
    <property type="entry name" value="Collagen"/>
</dbReference>
<feature type="chain" id="PRO_5035199117" description="C1q domain-containing protein" evidence="6">
    <location>
        <begin position="23"/>
        <end position="310"/>
    </location>
</feature>
<keyword evidence="9" id="KW-1185">Reference proteome</keyword>
<proteinExistence type="predicted"/>
<evidence type="ECO:0000256" key="3">
    <source>
        <dbReference type="ARBA" id="ARBA00022729"/>
    </source>
</evidence>
<feature type="compositionally biased region" description="Pro residues" evidence="5">
    <location>
        <begin position="117"/>
        <end position="128"/>
    </location>
</feature>
<protein>
    <recommendedName>
        <fullName evidence="7">C1q domain-containing protein</fullName>
    </recommendedName>
</protein>
<evidence type="ECO:0000256" key="5">
    <source>
        <dbReference type="SAM" id="MobiDB-lite"/>
    </source>
</evidence>
<dbReference type="PRINTS" id="PR00007">
    <property type="entry name" value="COMPLEMNTC1Q"/>
</dbReference>
<feature type="region of interest" description="Disordered" evidence="5">
    <location>
        <begin position="79"/>
        <end position="98"/>
    </location>
</feature>
<dbReference type="InterPro" id="IPR050392">
    <property type="entry name" value="Collagen/C1q_domain"/>
</dbReference>
<dbReference type="PANTHER" id="PTHR15427">
    <property type="entry name" value="EMILIN ELASTIN MICROFIBRIL INTERFACE-LOCATED PROTEIN ELASTIN MICROFIBRIL INTERFACER"/>
    <property type="match status" value="1"/>
</dbReference>
<keyword evidence="4" id="KW-0176">Collagen</keyword>
<feature type="signal peptide" evidence="6">
    <location>
        <begin position="1"/>
        <end position="22"/>
    </location>
</feature>
<organism evidence="8 9">
    <name type="scientific">Eleutherodactylus coqui</name>
    <name type="common">Puerto Rican coqui</name>
    <dbReference type="NCBI Taxonomy" id="57060"/>
    <lineage>
        <taxon>Eukaryota</taxon>
        <taxon>Metazoa</taxon>
        <taxon>Chordata</taxon>
        <taxon>Craniata</taxon>
        <taxon>Vertebrata</taxon>
        <taxon>Euteleostomi</taxon>
        <taxon>Amphibia</taxon>
        <taxon>Batrachia</taxon>
        <taxon>Anura</taxon>
        <taxon>Neobatrachia</taxon>
        <taxon>Hyloidea</taxon>
        <taxon>Eleutherodactylidae</taxon>
        <taxon>Eleutherodactylinae</taxon>
        <taxon>Eleutherodactylus</taxon>
        <taxon>Eleutherodactylus</taxon>
    </lineage>
</organism>
<dbReference type="GO" id="GO:0005576">
    <property type="term" value="C:extracellular region"/>
    <property type="evidence" value="ECO:0007669"/>
    <property type="project" value="UniProtKB-SubCell"/>
</dbReference>
<dbReference type="GO" id="GO:0005581">
    <property type="term" value="C:collagen trimer"/>
    <property type="evidence" value="ECO:0007669"/>
    <property type="project" value="UniProtKB-KW"/>
</dbReference>
<feature type="compositionally biased region" description="Low complexity" evidence="5">
    <location>
        <begin position="129"/>
        <end position="143"/>
    </location>
</feature>
<sequence>MAPRRISIWWLLALFALPCCLGQDENMEVRRRSNKLSAKVVGSHHQRTGFISGREVVGERNLHIETFTINTATEKELGNPEIDEGEHTSHRVQTPQQPDCNSCCRGDFGYRFQQPIAGPPGLPGPPGIPGNHGNNGNNGAAGHEGTKGEKGDKGDMGPRGERGNIGLRGEKGYPGIPPELQVAFMASMATHFSNINSGIIFSSVETNVGNFFDVMTGRFSAPVAGVYFFTFTMMKHEEVEDVYIYLMHNGNTIVSMYSYETKGKQDTSGNSAVLKLAKDDEVWLRMGTGALHGDHQRYCTFCGFMLFETK</sequence>
<dbReference type="PANTHER" id="PTHR15427:SF52">
    <property type="entry name" value="C1Q DOMAIN-CONTAINING PROTEIN"/>
    <property type="match status" value="1"/>
</dbReference>
<evidence type="ECO:0000259" key="7">
    <source>
        <dbReference type="PROSITE" id="PS50871"/>
    </source>
</evidence>
<comment type="subcellular location">
    <subcellularLocation>
        <location evidence="1">Secreted</location>
    </subcellularLocation>
</comment>
<dbReference type="EMBL" id="WNTK01002133">
    <property type="protein sequence ID" value="KAG9466309.1"/>
    <property type="molecule type" value="Genomic_DNA"/>
</dbReference>
<feature type="region of interest" description="Disordered" evidence="5">
    <location>
        <begin position="114"/>
        <end position="172"/>
    </location>
</feature>
<name>A0A8J6BJL1_ELECQ</name>
<evidence type="ECO:0000256" key="2">
    <source>
        <dbReference type="ARBA" id="ARBA00022525"/>
    </source>
</evidence>
<keyword evidence="3 6" id="KW-0732">Signal</keyword>
<feature type="compositionally biased region" description="Basic and acidic residues" evidence="5">
    <location>
        <begin position="144"/>
        <end position="162"/>
    </location>
</feature>
<gene>
    <name evidence="8" type="ORF">GDO78_016828</name>
</gene>
<evidence type="ECO:0000313" key="9">
    <source>
        <dbReference type="Proteomes" id="UP000770717"/>
    </source>
</evidence>
<accession>A0A8J6BJL1</accession>
<dbReference type="SUPFAM" id="SSF49842">
    <property type="entry name" value="TNF-like"/>
    <property type="match status" value="1"/>
</dbReference>
<evidence type="ECO:0000256" key="6">
    <source>
        <dbReference type="SAM" id="SignalP"/>
    </source>
</evidence>
<evidence type="ECO:0000256" key="1">
    <source>
        <dbReference type="ARBA" id="ARBA00004613"/>
    </source>
</evidence>
<dbReference type="Pfam" id="PF01391">
    <property type="entry name" value="Collagen"/>
    <property type="match status" value="1"/>
</dbReference>
<dbReference type="AlphaFoldDB" id="A0A8J6BJL1"/>
<keyword evidence="2" id="KW-0964">Secreted</keyword>
<dbReference type="InterPro" id="IPR001073">
    <property type="entry name" value="C1q_dom"/>
</dbReference>
<dbReference type="Pfam" id="PF00386">
    <property type="entry name" value="C1q"/>
    <property type="match status" value="1"/>
</dbReference>